<keyword evidence="7" id="KW-1185">Reference proteome</keyword>
<dbReference type="Pfam" id="PF12937">
    <property type="entry name" value="F-box-like"/>
    <property type="match status" value="1"/>
</dbReference>
<reference evidence="6 7" key="1">
    <citation type="submission" date="2022-12" db="EMBL/GenBank/DDBJ databases">
        <title>Chromosome-level genome of Tegillarca granosa.</title>
        <authorList>
            <person name="Kim J."/>
        </authorList>
    </citation>
    <scope>NUCLEOTIDE SEQUENCE [LARGE SCALE GENOMIC DNA]</scope>
    <source>
        <strain evidence="6">Teg-2019</strain>
        <tissue evidence="6">Adductor muscle</tissue>
    </source>
</reference>
<evidence type="ECO:0000313" key="7">
    <source>
        <dbReference type="Proteomes" id="UP001217089"/>
    </source>
</evidence>
<evidence type="ECO:0000259" key="5">
    <source>
        <dbReference type="PROSITE" id="PS50181"/>
    </source>
</evidence>
<dbReference type="Proteomes" id="UP001217089">
    <property type="component" value="Unassembled WGS sequence"/>
</dbReference>
<accession>A0ABQ9ECW0</accession>
<dbReference type="EMBL" id="JARBDR010000918">
    <property type="protein sequence ID" value="KAJ8301697.1"/>
    <property type="molecule type" value="Genomic_DNA"/>
</dbReference>
<dbReference type="Gene3D" id="1.20.1280.50">
    <property type="match status" value="1"/>
</dbReference>
<dbReference type="PANTHER" id="PTHR13123">
    <property type="entry name" value="LD30288P"/>
    <property type="match status" value="1"/>
</dbReference>
<evidence type="ECO:0000256" key="1">
    <source>
        <dbReference type="ARBA" id="ARBA00004123"/>
    </source>
</evidence>
<gene>
    <name evidence="6" type="ORF">KUTeg_020684</name>
</gene>
<dbReference type="SUPFAM" id="SSF81383">
    <property type="entry name" value="F-box domain"/>
    <property type="match status" value="1"/>
</dbReference>
<evidence type="ECO:0000256" key="2">
    <source>
        <dbReference type="ARBA" id="ARBA00004906"/>
    </source>
</evidence>
<keyword evidence="3" id="KW-0833">Ubl conjugation pathway</keyword>
<organism evidence="6 7">
    <name type="scientific">Tegillarca granosa</name>
    <name type="common">Malaysian cockle</name>
    <name type="synonym">Anadara granosa</name>
    <dbReference type="NCBI Taxonomy" id="220873"/>
    <lineage>
        <taxon>Eukaryota</taxon>
        <taxon>Metazoa</taxon>
        <taxon>Spiralia</taxon>
        <taxon>Lophotrochozoa</taxon>
        <taxon>Mollusca</taxon>
        <taxon>Bivalvia</taxon>
        <taxon>Autobranchia</taxon>
        <taxon>Pteriomorphia</taxon>
        <taxon>Arcoida</taxon>
        <taxon>Arcoidea</taxon>
        <taxon>Arcidae</taxon>
        <taxon>Tegillarca</taxon>
    </lineage>
</organism>
<feature type="domain" description="F-box" evidence="5">
    <location>
        <begin position="140"/>
        <end position="187"/>
    </location>
</feature>
<evidence type="ECO:0000256" key="4">
    <source>
        <dbReference type="ARBA" id="ARBA00023242"/>
    </source>
</evidence>
<sequence length="274" mass="32005">MMHKNYRNYLCYTTYKRRTFVSLSDAVLKLEIDTIAVQVSGFRFCAEVFRQLLKDKFGKLSGTFKTYMFKTIEKMHTEALSTELHVPVIKSLLQTSLQSLNGPNQGIGSKVLWKKNQESVNQMISKTNKFQFTQPDEDSPLLLLDLPKECLQKILLHMSDHKDILRFGSTCSYLHELTKDPFLWREMCLTQFTEKQLPLYVFCVELNEVDWLKIFKTCLKKVKVLRCVYGNQLVLCNNCRAVFWKMQGHSCINPQETLSYTLMTPSDFINLFCL</sequence>
<evidence type="ECO:0000313" key="6">
    <source>
        <dbReference type="EMBL" id="KAJ8301697.1"/>
    </source>
</evidence>
<comment type="pathway">
    <text evidence="2">Protein modification; protein ubiquitination.</text>
</comment>
<dbReference type="InterPro" id="IPR036047">
    <property type="entry name" value="F-box-like_dom_sf"/>
</dbReference>
<keyword evidence="4" id="KW-0539">Nucleus</keyword>
<comment type="caution">
    <text evidence="6">The sequence shown here is derived from an EMBL/GenBank/DDBJ whole genome shotgun (WGS) entry which is preliminary data.</text>
</comment>
<name>A0ABQ9ECW0_TEGGR</name>
<proteinExistence type="predicted"/>
<dbReference type="PANTHER" id="PTHR13123:SF7">
    <property type="entry name" value="LD30288P"/>
    <property type="match status" value="1"/>
</dbReference>
<dbReference type="PROSITE" id="PS50181">
    <property type="entry name" value="FBOX"/>
    <property type="match status" value="1"/>
</dbReference>
<dbReference type="InterPro" id="IPR001810">
    <property type="entry name" value="F-box_dom"/>
</dbReference>
<evidence type="ECO:0000256" key="3">
    <source>
        <dbReference type="ARBA" id="ARBA00022786"/>
    </source>
</evidence>
<dbReference type="InterPro" id="IPR040394">
    <property type="entry name" value="FBX25/32"/>
</dbReference>
<protein>
    <recommendedName>
        <fullName evidence="5">F-box domain-containing protein</fullName>
    </recommendedName>
</protein>
<comment type="subcellular location">
    <subcellularLocation>
        <location evidence="1">Nucleus</location>
    </subcellularLocation>
</comment>